<dbReference type="OrthoDB" id="2261376at2759"/>
<dbReference type="Gene3D" id="1.20.1250.20">
    <property type="entry name" value="MFS general substrate transporter like domains"/>
    <property type="match status" value="1"/>
</dbReference>
<gene>
    <name evidence="7" type="ORF">CLODIP_2_CD08110</name>
</gene>
<feature type="transmembrane region" description="Helical" evidence="5">
    <location>
        <begin position="387"/>
        <end position="405"/>
    </location>
</feature>
<evidence type="ECO:0000313" key="8">
    <source>
        <dbReference type="Proteomes" id="UP000494165"/>
    </source>
</evidence>
<dbReference type="Proteomes" id="UP000494165">
    <property type="component" value="Unassembled WGS sequence"/>
</dbReference>
<reference evidence="7 8" key="1">
    <citation type="submission" date="2020-04" db="EMBL/GenBank/DDBJ databases">
        <authorList>
            <person name="Alioto T."/>
            <person name="Alioto T."/>
            <person name="Gomez Garrido J."/>
        </authorList>
    </citation>
    <scope>NUCLEOTIDE SEQUENCE [LARGE SCALE GENOMIC DNA]</scope>
</reference>
<feature type="transmembrane region" description="Helical" evidence="5">
    <location>
        <begin position="353"/>
        <end position="375"/>
    </location>
</feature>
<dbReference type="EMBL" id="CADEPI010000036">
    <property type="protein sequence ID" value="CAB3368130.1"/>
    <property type="molecule type" value="Genomic_DNA"/>
</dbReference>
<evidence type="ECO:0000256" key="3">
    <source>
        <dbReference type="ARBA" id="ARBA00022989"/>
    </source>
</evidence>
<evidence type="ECO:0000256" key="2">
    <source>
        <dbReference type="ARBA" id="ARBA00022692"/>
    </source>
</evidence>
<name>A0A8S1CIT4_9INSE</name>
<dbReference type="SUPFAM" id="SSF103473">
    <property type="entry name" value="MFS general substrate transporter"/>
    <property type="match status" value="1"/>
</dbReference>
<proteinExistence type="predicted"/>
<comment type="caution">
    <text evidence="7">The sequence shown here is derived from an EMBL/GenBank/DDBJ whole genome shotgun (WGS) entry which is preliminary data.</text>
</comment>
<evidence type="ECO:0000313" key="7">
    <source>
        <dbReference type="EMBL" id="CAB3368130.1"/>
    </source>
</evidence>
<dbReference type="Pfam" id="PF00083">
    <property type="entry name" value="Sugar_tr"/>
    <property type="match status" value="1"/>
</dbReference>
<evidence type="ECO:0000256" key="5">
    <source>
        <dbReference type="SAM" id="Phobius"/>
    </source>
</evidence>
<feature type="transmembrane region" description="Helical" evidence="5">
    <location>
        <begin position="173"/>
        <end position="191"/>
    </location>
</feature>
<feature type="transmembrane region" description="Helical" evidence="5">
    <location>
        <begin position="232"/>
        <end position="253"/>
    </location>
</feature>
<evidence type="ECO:0000259" key="6">
    <source>
        <dbReference type="PROSITE" id="PS50850"/>
    </source>
</evidence>
<protein>
    <recommendedName>
        <fullName evidence="6">Major facilitator superfamily (MFS) profile domain-containing protein</fullName>
    </recommendedName>
</protein>
<feature type="transmembrane region" description="Helical" evidence="5">
    <location>
        <begin position="440"/>
        <end position="463"/>
    </location>
</feature>
<keyword evidence="8" id="KW-1185">Reference proteome</keyword>
<organism evidence="7 8">
    <name type="scientific">Cloeon dipterum</name>
    <dbReference type="NCBI Taxonomy" id="197152"/>
    <lineage>
        <taxon>Eukaryota</taxon>
        <taxon>Metazoa</taxon>
        <taxon>Ecdysozoa</taxon>
        <taxon>Arthropoda</taxon>
        <taxon>Hexapoda</taxon>
        <taxon>Insecta</taxon>
        <taxon>Pterygota</taxon>
        <taxon>Palaeoptera</taxon>
        <taxon>Ephemeroptera</taxon>
        <taxon>Pisciforma</taxon>
        <taxon>Baetidae</taxon>
        <taxon>Cloeon</taxon>
    </lineage>
</organism>
<dbReference type="PROSITE" id="PS50850">
    <property type="entry name" value="MFS"/>
    <property type="match status" value="1"/>
</dbReference>
<dbReference type="PANTHER" id="PTHR24064">
    <property type="entry name" value="SOLUTE CARRIER FAMILY 22 MEMBER"/>
    <property type="match status" value="1"/>
</dbReference>
<dbReference type="GO" id="GO:0016020">
    <property type="term" value="C:membrane"/>
    <property type="evidence" value="ECO:0007669"/>
    <property type="project" value="UniProtKB-SubCell"/>
</dbReference>
<dbReference type="InterPro" id="IPR036259">
    <property type="entry name" value="MFS_trans_sf"/>
</dbReference>
<dbReference type="InterPro" id="IPR020846">
    <property type="entry name" value="MFS_dom"/>
</dbReference>
<feature type="transmembrane region" description="Helical" evidence="5">
    <location>
        <begin position="503"/>
        <end position="523"/>
    </location>
</feature>
<sequence>MVKPAKKRNEVLDELLAELGSFGKFQARNYALICCAVLFCAAYTVTYIFSAGIVHHRCLVPECGESVGNATYDTPWLHDAVPLDKETKVPSFCRAYDSIENATDQCSFDSELTHECSEFVFKGPQITIQQEFNLTCHRNSWKLAFVGSLNNVGRLVGLPVHGYISDRFGRRTSLIVTMVGSGIFGIVRTFAWNYESFLTFEFLEAFFSGGIYAVAFILAMEMVGPGKRVMGGAMLVWSFALGQVFLGLMAWWLPNWRTMTLAIYTPSLLFIFYFWLIPESLRWSMSNGKYSVVRRVLEKAASSNKVKFSEPLLAEMNTWVDGQKEVDNNGADDDKPLSFIAAMKEVFTSKVMVLRLLNCYLCWVTNTLVYYGLSLNSVSLAGTDNEYINFILVSVVEAPSYIFAWYGMSRFGRRKSLCTALLLSGSCSFGSYFIPKDSNVLRVILYMTGKFAITAAFDSLYVFTAEIFPTKLRTSLLSSCSMVGRLGSIMAPQTPLLAEISPLLPLGIFGAFALTSGVLTLFLPETLGKSLPDSIEESKNIGNENGNPNCNGTNKAVPTIILSRVEDETNKSS</sequence>
<dbReference type="CDD" id="cd17317">
    <property type="entry name" value="MFS_SLC22"/>
    <property type="match status" value="1"/>
</dbReference>
<feature type="transmembrane region" description="Helical" evidence="5">
    <location>
        <begin position="197"/>
        <end position="220"/>
    </location>
</feature>
<keyword evidence="3 5" id="KW-1133">Transmembrane helix</keyword>
<comment type="subcellular location">
    <subcellularLocation>
        <location evidence="1">Membrane</location>
        <topology evidence="1">Multi-pass membrane protein</topology>
    </subcellularLocation>
</comment>
<evidence type="ECO:0000256" key="1">
    <source>
        <dbReference type="ARBA" id="ARBA00004141"/>
    </source>
</evidence>
<keyword evidence="2 5" id="KW-0812">Transmembrane</keyword>
<dbReference type="AlphaFoldDB" id="A0A8S1CIT4"/>
<feature type="domain" description="Major facilitator superfamily (MFS) profile" evidence="6">
    <location>
        <begin position="36"/>
        <end position="528"/>
    </location>
</feature>
<feature type="transmembrane region" description="Helical" evidence="5">
    <location>
        <begin position="30"/>
        <end position="49"/>
    </location>
</feature>
<accession>A0A8S1CIT4</accession>
<dbReference type="InterPro" id="IPR005828">
    <property type="entry name" value="MFS_sugar_transport-like"/>
</dbReference>
<feature type="transmembrane region" description="Helical" evidence="5">
    <location>
        <begin position="259"/>
        <end position="277"/>
    </location>
</feature>
<dbReference type="GO" id="GO:0022857">
    <property type="term" value="F:transmembrane transporter activity"/>
    <property type="evidence" value="ECO:0007669"/>
    <property type="project" value="InterPro"/>
</dbReference>
<evidence type="ECO:0000256" key="4">
    <source>
        <dbReference type="ARBA" id="ARBA00023136"/>
    </source>
</evidence>
<keyword evidence="4 5" id="KW-0472">Membrane</keyword>